<proteinExistence type="predicted"/>
<dbReference type="EMBL" id="MNAD01001529">
    <property type="protein sequence ID" value="OJT04606.1"/>
    <property type="molecule type" value="Genomic_DNA"/>
</dbReference>
<comment type="caution">
    <text evidence="1">The sequence shown here is derived from an EMBL/GenBank/DDBJ whole genome shotgun (WGS) entry which is preliminary data.</text>
</comment>
<gene>
    <name evidence="1" type="ORF">TRAPUB_4671</name>
</gene>
<evidence type="ECO:0000313" key="2">
    <source>
        <dbReference type="Proteomes" id="UP000184267"/>
    </source>
</evidence>
<sequence>MAAAVLAADPLVVNTPAETPSLTGPVELLTGTMNLERTPQAMNFDGVKEVPNTGTGDRTVDWHTNVPAGTVVFFSVTDAEGQFGRSADFVVEPSGTSCSFRAEHAHETYDTLPQTDNSSCL</sequence>
<name>A0A1M2VAL6_TRAPU</name>
<organism evidence="1 2">
    <name type="scientific">Trametes pubescens</name>
    <name type="common">White-rot fungus</name>
    <dbReference type="NCBI Taxonomy" id="154538"/>
    <lineage>
        <taxon>Eukaryota</taxon>
        <taxon>Fungi</taxon>
        <taxon>Dikarya</taxon>
        <taxon>Basidiomycota</taxon>
        <taxon>Agaricomycotina</taxon>
        <taxon>Agaricomycetes</taxon>
        <taxon>Polyporales</taxon>
        <taxon>Polyporaceae</taxon>
        <taxon>Trametes</taxon>
    </lineage>
</organism>
<dbReference type="AlphaFoldDB" id="A0A1M2VAL6"/>
<accession>A0A1M2VAL6</accession>
<protein>
    <submittedName>
        <fullName evidence="1">Uncharacterized protein</fullName>
    </submittedName>
</protein>
<keyword evidence="2" id="KW-1185">Reference proteome</keyword>
<reference evidence="1 2" key="1">
    <citation type="submission" date="2016-10" db="EMBL/GenBank/DDBJ databases">
        <title>Genome sequence of the basidiomycete white-rot fungus Trametes pubescens.</title>
        <authorList>
            <person name="Makela M.R."/>
            <person name="Granchi Z."/>
            <person name="Peng M."/>
            <person name="De Vries R.P."/>
            <person name="Grigoriev I."/>
            <person name="Riley R."/>
            <person name="Hilden K."/>
        </authorList>
    </citation>
    <scope>NUCLEOTIDE SEQUENCE [LARGE SCALE GENOMIC DNA]</scope>
    <source>
        <strain evidence="1 2">FBCC735</strain>
    </source>
</reference>
<dbReference type="Proteomes" id="UP000184267">
    <property type="component" value="Unassembled WGS sequence"/>
</dbReference>
<evidence type="ECO:0000313" key="1">
    <source>
        <dbReference type="EMBL" id="OJT04606.1"/>
    </source>
</evidence>